<dbReference type="AlphaFoldDB" id="A0A8J2Y6S5"/>
<dbReference type="GO" id="GO:0003723">
    <property type="term" value="F:RNA binding"/>
    <property type="evidence" value="ECO:0007669"/>
    <property type="project" value="InterPro"/>
</dbReference>
<dbReference type="EMBL" id="BMGH01000001">
    <property type="protein sequence ID" value="GGD13872.1"/>
    <property type="molecule type" value="Genomic_DNA"/>
</dbReference>
<reference evidence="4" key="1">
    <citation type="journal article" date="2014" name="Int. J. Syst. Evol. Microbiol.">
        <title>Complete genome sequence of Corynebacterium casei LMG S-19264T (=DSM 44701T), isolated from a smear-ripened cheese.</title>
        <authorList>
            <consortium name="US DOE Joint Genome Institute (JGI-PGF)"/>
            <person name="Walter F."/>
            <person name="Albersmeier A."/>
            <person name="Kalinowski J."/>
            <person name="Ruckert C."/>
        </authorList>
    </citation>
    <scope>NUCLEOTIDE SEQUENCE</scope>
    <source>
        <strain evidence="4">CGMCC 1.12921</strain>
    </source>
</reference>
<sequence length="173" mass="18958">MMRGYFGVGAERISKARNLGSILRTANGFGASFVFTVQMHHALRDINSADTSKGAQHLPFYPWPSLEEMRLPVRCTLVGVELTEEAIPLPSFRHPLQAAYLFGPEKGSLSDEATALCDHVVKIPTRFCVNVAVATAVILYDRMISMGSFENRPVMTGGPPPVARWKKRAVSGP</sequence>
<keyword evidence="2" id="KW-0808">Transferase</keyword>
<dbReference type="InterPro" id="IPR001537">
    <property type="entry name" value="SpoU_MeTrfase"/>
</dbReference>
<comment type="caution">
    <text evidence="4">The sequence shown here is derived from an EMBL/GenBank/DDBJ whole genome shotgun (WGS) entry which is preliminary data.</text>
</comment>
<evidence type="ECO:0000259" key="3">
    <source>
        <dbReference type="Pfam" id="PF00588"/>
    </source>
</evidence>
<evidence type="ECO:0000313" key="5">
    <source>
        <dbReference type="Proteomes" id="UP000613582"/>
    </source>
</evidence>
<accession>A0A8J2Y6S5</accession>
<keyword evidence="1 4" id="KW-0489">Methyltransferase</keyword>
<dbReference type="PANTHER" id="PTHR43191:SF7">
    <property type="entry name" value="OBP33PEP LIKE PROTEIN"/>
    <property type="match status" value="1"/>
</dbReference>
<dbReference type="SUPFAM" id="SSF75217">
    <property type="entry name" value="alpha/beta knot"/>
    <property type="match status" value="1"/>
</dbReference>
<proteinExistence type="predicted"/>
<name>A0A8J2Y6S5_9PROT</name>
<dbReference type="InterPro" id="IPR029026">
    <property type="entry name" value="tRNA_m1G_MTases_N"/>
</dbReference>
<dbReference type="InterPro" id="IPR029028">
    <property type="entry name" value="Alpha/beta_knot_MTases"/>
</dbReference>
<dbReference type="RefSeq" id="WP_206711184.1">
    <property type="nucleotide sequence ID" value="NZ_BMGH01000001.1"/>
</dbReference>
<dbReference type="Pfam" id="PF00588">
    <property type="entry name" value="SpoU_methylase"/>
    <property type="match status" value="1"/>
</dbReference>
<dbReference type="Proteomes" id="UP000613582">
    <property type="component" value="Unassembled WGS sequence"/>
</dbReference>
<feature type="domain" description="tRNA/rRNA methyltransferase SpoU type" evidence="3">
    <location>
        <begin position="10"/>
        <end position="140"/>
    </location>
</feature>
<keyword evidence="5" id="KW-1185">Reference proteome</keyword>
<dbReference type="InterPro" id="IPR051259">
    <property type="entry name" value="rRNA_Methyltransferase"/>
</dbReference>
<dbReference type="GO" id="GO:0008173">
    <property type="term" value="F:RNA methyltransferase activity"/>
    <property type="evidence" value="ECO:0007669"/>
    <property type="project" value="InterPro"/>
</dbReference>
<protein>
    <submittedName>
        <fullName evidence="4">rRNA methyltransferase</fullName>
    </submittedName>
</protein>
<dbReference type="PANTHER" id="PTHR43191">
    <property type="entry name" value="RRNA METHYLTRANSFERASE 3"/>
    <property type="match status" value="1"/>
</dbReference>
<organism evidence="4 5">
    <name type="scientific">Aquisalinus flavus</name>
    <dbReference type="NCBI Taxonomy" id="1526572"/>
    <lineage>
        <taxon>Bacteria</taxon>
        <taxon>Pseudomonadati</taxon>
        <taxon>Pseudomonadota</taxon>
        <taxon>Alphaproteobacteria</taxon>
        <taxon>Parvularculales</taxon>
        <taxon>Parvularculaceae</taxon>
        <taxon>Aquisalinus</taxon>
    </lineage>
</organism>
<dbReference type="CDD" id="cd18098">
    <property type="entry name" value="SpoU-like"/>
    <property type="match status" value="1"/>
</dbReference>
<reference evidence="4" key="2">
    <citation type="submission" date="2020-09" db="EMBL/GenBank/DDBJ databases">
        <authorList>
            <person name="Sun Q."/>
            <person name="Zhou Y."/>
        </authorList>
    </citation>
    <scope>NUCLEOTIDE SEQUENCE</scope>
    <source>
        <strain evidence="4">CGMCC 1.12921</strain>
    </source>
</reference>
<evidence type="ECO:0000313" key="4">
    <source>
        <dbReference type="EMBL" id="GGD13872.1"/>
    </source>
</evidence>
<gene>
    <name evidence="4" type="ORF">GCM10011342_23280</name>
</gene>
<evidence type="ECO:0000256" key="2">
    <source>
        <dbReference type="ARBA" id="ARBA00022679"/>
    </source>
</evidence>
<evidence type="ECO:0000256" key="1">
    <source>
        <dbReference type="ARBA" id="ARBA00022603"/>
    </source>
</evidence>
<dbReference type="GO" id="GO:0006396">
    <property type="term" value="P:RNA processing"/>
    <property type="evidence" value="ECO:0007669"/>
    <property type="project" value="InterPro"/>
</dbReference>
<dbReference type="GO" id="GO:0032259">
    <property type="term" value="P:methylation"/>
    <property type="evidence" value="ECO:0007669"/>
    <property type="project" value="UniProtKB-KW"/>
</dbReference>
<dbReference type="Gene3D" id="3.40.1280.10">
    <property type="match status" value="1"/>
</dbReference>